<gene>
    <name evidence="2" type="ORF">Tco025E_09636</name>
</gene>
<dbReference type="GeneID" id="40323247"/>
<protein>
    <submittedName>
        <fullName evidence="2">Trans-sialidase</fullName>
    </submittedName>
</protein>
<dbReference type="InterPro" id="IPR011040">
    <property type="entry name" value="Sialidase"/>
</dbReference>
<reference evidence="2 3" key="1">
    <citation type="journal article" date="2018" name="BMC Genomics">
        <title>Genomic comparison of Trypanosoma conorhini and Trypanosoma rangeli to Trypanosoma cruzi strains of high and low virulence.</title>
        <authorList>
            <person name="Bradwell K.R."/>
            <person name="Koparde V.N."/>
            <person name="Matveyev A.V."/>
            <person name="Serrano M.G."/>
            <person name="Alves J.M."/>
            <person name="Parikh H."/>
            <person name="Huang B."/>
            <person name="Lee V."/>
            <person name="Espinosa-Alvarez O."/>
            <person name="Ortiz P.A."/>
            <person name="Costa-Martins A.G."/>
            <person name="Teixeira M.M."/>
            <person name="Buck G.A."/>
        </authorList>
    </citation>
    <scope>NUCLEOTIDE SEQUENCE [LARGE SCALE GENOMIC DNA]</scope>
    <source>
        <strain evidence="2 3">025E</strain>
    </source>
</reference>
<evidence type="ECO:0000313" key="2">
    <source>
        <dbReference type="EMBL" id="RNE96865.1"/>
    </source>
</evidence>
<dbReference type="AlphaFoldDB" id="A0A3R7M649"/>
<comment type="caution">
    <text evidence="2">The sequence shown here is derived from an EMBL/GenBank/DDBJ whole genome shotgun (WGS) entry which is preliminary data.</text>
</comment>
<dbReference type="OrthoDB" id="245663at2759"/>
<keyword evidence="3" id="KW-1185">Reference proteome</keyword>
<dbReference type="RefSeq" id="XP_029223457.1">
    <property type="nucleotide sequence ID" value="XM_029376447.1"/>
</dbReference>
<dbReference type="Gene3D" id="2.120.10.10">
    <property type="match status" value="1"/>
</dbReference>
<accession>A0A3R7M649</accession>
<feature type="non-terminal residue" evidence="2">
    <location>
        <position position="221"/>
    </location>
</feature>
<proteinExistence type="predicted"/>
<sequence>MRVCAVVSLTEGNGETAGSGTWSFSPSVAVAEGCVAATLLAWKKKLLMIAVTELRRYRLYESADAGATWTETTGPHAHLLGDFLNGVEPGEGDDFITATIGEAEVVLFARRWHSYGNATGAIGSVLQLWMADGSRLHPVGQISTEPPQSHDFSALLYTEDNGLFAMYERRDNTSRSLLLAPLTEQLQRVKAVLNAWKETDTKSRGTVRRHHGGGRGEGCCC</sequence>
<feature type="domain" description="Sialidase" evidence="1">
    <location>
        <begin position="19"/>
        <end position="168"/>
    </location>
</feature>
<dbReference type="InterPro" id="IPR008377">
    <property type="entry name" value="Sialidase_trypan"/>
</dbReference>
<name>A0A3R7M649_9TRYP</name>
<dbReference type="PRINTS" id="PR01803">
    <property type="entry name" value="TCSIALIDASE"/>
</dbReference>
<evidence type="ECO:0000313" key="3">
    <source>
        <dbReference type="Proteomes" id="UP000284403"/>
    </source>
</evidence>
<dbReference type="InterPro" id="IPR036278">
    <property type="entry name" value="Sialidase_sf"/>
</dbReference>
<dbReference type="EMBL" id="MKKU01001206">
    <property type="protein sequence ID" value="RNE96865.1"/>
    <property type="molecule type" value="Genomic_DNA"/>
</dbReference>
<dbReference type="SUPFAM" id="SSF50939">
    <property type="entry name" value="Sialidases"/>
    <property type="match status" value="1"/>
</dbReference>
<dbReference type="GO" id="GO:0004308">
    <property type="term" value="F:exo-alpha-sialidase activity"/>
    <property type="evidence" value="ECO:0007669"/>
    <property type="project" value="InterPro"/>
</dbReference>
<dbReference type="Proteomes" id="UP000284403">
    <property type="component" value="Unassembled WGS sequence"/>
</dbReference>
<dbReference type="CDD" id="cd15482">
    <property type="entry name" value="Sialidase_non-viral"/>
    <property type="match status" value="1"/>
</dbReference>
<dbReference type="Pfam" id="PF13859">
    <property type="entry name" value="BNR_3"/>
    <property type="match status" value="1"/>
</dbReference>
<evidence type="ECO:0000259" key="1">
    <source>
        <dbReference type="Pfam" id="PF13859"/>
    </source>
</evidence>
<organism evidence="2 3">
    <name type="scientific">Trypanosoma conorhini</name>
    <dbReference type="NCBI Taxonomy" id="83891"/>
    <lineage>
        <taxon>Eukaryota</taxon>
        <taxon>Discoba</taxon>
        <taxon>Euglenozoa</taxon>
        <taxon>Kinetoplastea</taxon>
        <taxon>Metakinetoplastina</taxon>
        <taxon>Trypanosomatida</taxon>
        <taxon>Trypanosomatidae</taxon>
        <taxon>Trypanosoma</taxon>
    </lineage>
</organism>